<gene>
    <name evidence="3" type="ORF">IM816_10750</name>
</gene>
<evidence type="ECO:0000313" key="4">
    <source>
        <dbReference type="Proteomes" id="UP001056681"/>
    </source>
</evidence>
<evidence type="ECO:0000259" key="2">
    <source>
        <dbReference type="Pfam" id="PF20178"/>
    </source>
</evidence>
<feature type="region of interest" description="Disordered" evidence="1">
    <location>
        <begin position="469"/>
        <end position="489"/>
    </location>
</feature>
<dbReference type="Pfam" id="PF20178">
    <property type="entry name" value="ToxA_N"/>
    <property type="match status" value="1"/>
</dbReference>
<organism evidence="3 4">
    <name type="scientific">Luteibacter flocculans</name>
    <dbReference type="NCBI Taxonomy" id="2780091"/>
    <lineage>
        <taxon>Bacteria</taxon>
        <taxon>Pseudomonadati</taxon>
        <taxon>Pseudomonadota</taxon>
        <taxon>Gammaproteobacteria</taxon>
        <taxon>Lysobacterales</taxon>
        <taxon>Rhodanobacteraceae</taxon>
        <taxon>Luteibacter</taxon>
    </lineage>
</organism>
<evidence type="ECO:0000256" key="1">
    <source>
        <dbReference type="SAM" id="MobiDB-lite"/>
    </source>
</evidence>
<dbReference type="RefSeq" id="WP_250338079.1">
    <property type="nucleotide sequence ID" value="NZ_CP063231.1"/>
</dbReference>
<dbReference type="InterPro" id="IPR046673">
    <property type="entry name" value="ToxA_N"/>
</dbReference>
<name>A0ABY4SWP5_9GAMM</name>
<accession>A0ABY4SWP5</accession>
<protein>
    <recommendedName>
        <fullName evidence="2">Dermonecrotic toxin N-terminal domain-containing protein</fullName>
    </recommendedName>
</protein>
<reference evidence="3" key="1">
    <citation type="submission" date="2020-10" db="EMBL/GenBank/DDBJ databases">
        <title>Whole-genome sequence of Luteibacter sp. EIF3.</title>
        <authorList>
            <person name="Friedrich I."/>
            <person name="Hertel R."/>
            <person name="Daniel R."/>
        </authorList>
    </citation>
    <scope>NUCLEOTIDE SEQUENCE</scope>
    <source>
        <strain evidence="3">EIF3</strain>
    </source>
</reference>
<feature type="domain" description="Dermonecrotic toxin N-terminal" evidence="2">
    <location>
        <begin position="177"/>
        <end position="330"/>
    </location>
</feature>
<evidence type="ECO:0000313" key="3">
    <source>
        <dbReference type="EMBL" id="URL57134.1"/>
    </source>
</evidence>
<sequence>MTTKVQALPVPDARMVAKALLKKRLGVDGDAYVVAHFASPQDWAQGRPDNTMLLTDALMEAFPAHDRHTRFAEWADAVGSVNSGGQASPGLLGFIEGASQWRSARQCFSSLGSYLWSRSGPGYLYNLFFAKGNMVETVREDARPLDEAFGVFAVAKGFTGHSDFALSRIVRLFEADDAFSELPYVRKLRAEMDAYWVTSEKDWPVMARYRFVEQAREARRTGKLSKEAYAQVMREGAPRVPLDGTITLAQLRDGQRELGGRAVRRLDINGYFATDILRFVAADGSEILYMPGASEPFVSFVNEGALRRWVLTQTRDSRKLDALLSRFSRYDRQDGTFWTGVEHGLDNIAKGLWIPDASAIDHADGVIAGDVFVDMRTQVEKHMRDDARVVASTAWEGWRTTLNRTATVLGPLGYVPSLAIPIQLGTGLVGLETGLDQGFRGRTNDTRKRGLGHAVMAVVTNVTLGAGFASSRQGSGGEAPARSLPPEQRTGNIGYLVGPPTSLRAPPARLAIEPPIRLDPLPTSSRWVPSDLQAEVREDGYVVLAVPENSADQITAIIDLKKNAIKDLHGQLRDVETPTTTRNARGFMVSTDRALVFRVDSRSPMSLLNNGGFGPSREFFDVDPMLDDIATIGSRSLRGSNLVFKRWPEASVNAHLGEFHQYVIWTHGREVAAVADNDMPWADKALEEVHFPADIPARDIYIIDSTNPAYAKAISEIVESDHVATPYGVPIDAFNEYLAGRLDIHAPNRFSEQRL</sequence>
<dbReference type="EMBL" id="CP063231">
    <property type="protein sequence ID" value="URL57134.1"/>
    <property type="molecule type" value="Genomic_DNA"/>
</dbReference>
<dbReference type="Proteomes" id="UP001056681">
    <property type="component" value="Chromosome"/>
</dbReference>
<proteinExistence type="predicted"/>
<keyword evidence="4" id="KW-1185">Reference proteome</keyword>